<dbReference type="PANTHER" id="PTHR30024">
    <property type="entry name" value="ALIPHATIC SULFONATES-BINDING PROTEIN-RELATED"/>
    <property type="match status" value="1"/>
</dbReference>
<dbReference type="EMBL" id="AP014946">
    <property type="protein sequence ID" value="BAT61910.1"/>
    <property type="molecule type" value="Genomic_DNA"/>
</dbReference>
<dbReference type="Gene3D" id="3.40.190.10">
    <property type="entry name" value="Periplasmic binding protein-like II"/>
    <property type="match status" value="2"/>
</dbReference>
<evidence type="ECO:0000313" key="2">
    <source>
        <dbReference type="Proteomes" id="UP000236884"/>
    </source>
</evidence>
<dbReference type="SUPFAM" id="SSF53850">
    <property type="entry name" value="Periplasmic binding protein-like II"/>
    <property type="match status" value="1"/>
</dbReference>
<gene>
    <name evidence="1" type="primary">ssuA_10</name>
    <name evidence="1" type="ORF">GJW-30_1_04472</name>
</gene>
<keyword evidence="2" id="KW-1185">Reference proteome</keyword>
<dbReference type="Proteomes" id="UP000236884">
    <property type="component" value="Chromosome"/>
</dbReference>
<reference evidence="1 2" key="1">
    <citation type="submission" date="2015-08" db="EMBL/GenBank/DDBJ databases">
        <title>Investigation of the bacterial diversity of lava forest soil.</title>
        <authorList>
            <person name="Lee J.S."/>
        </authorList>
    </citation>
    <scope>NUCLEOTIDE SEQUENCE [LARGE SCALE GENOMIC DNA]</scope>
    <source>
        <strain evidence="1 2">GJW-30</strain>
    </source>
</reference>
<dbReference type="AlphaFoldDB" id="A0A0S3Q126"/>
<accession>A0A0S3Q126</accession>
<sequence>MVIAALAKAGLGYDDITPTYLSPPDAGAAFARDAVDAWAVWDPYLAIAEKTQNARILAKGQDVEKSFAFYIANRDYAARSPLLVRESLDALDEAGRWAEANRDEVAKTLAAVTGVPLEAQTLAASRATFPSGRITEEIVASQQRIADRYHKLGLIPRKIAVREAVWSGAQS</sequence>
<evidence type="ECO:0000313" key="1">
    <source>
        <dbReference type="EMBL" id="BAT61910.1"/>
    </source>
</evidence>
<organism evidence="1 2">
    <name type="scientific">Variibacter gotjawalensis</name>
    <dbReference type="NCBI Taxonomy" id="1333996"/>
    <lineage>
        <taxon>Bacteria</taxon>
        <taxon>Pseudomonadati</taxon>
        <taxon>Pseudomonadota</taxon>
        <taxon>Alphaproteobacteria</taxon>
        <taxon>Hyphomicrobiales</taxon>
        <taxon>Nitrobacteraceae</taxon>
        <taxon>Variibacter</taxon>
    </lineage>
</organism>
<proteinExistence type="predicted"/>
<dbReference type="PANTHER" id="PTHR30024:SF42">
    <property type="entry name" value="ALIPHATIC SULFONATES-BINDING PROTEIN-RELATED"/>
    <property type="match status" value="1"/>
</dbReference>
<dbReference type="Pfam" id="PF13379">
    <property type="entry name" value="NMT1_2"/>
    <property type="match status" value="1"/>
</dbReference>
<protein>
    <submittedName>
        <fullName evidence="1">Putative aliphatic sulfonates-binding protein</fullName>
    </submittedName>
</protein>
<name>A0A0S3Q126_9BRAD</name>
<dbReference type="KEGG" id="vgo:GJW-30_1_04472"/>